<keyword evidence="2" id="KW-0645">Protease</keyword>
<proteinExistence type="predicted"/>
<dbReference type="GO" id="GO:0008233">
    <property type="term" value="F:peptidase activity"/>
    <property type="evidence" value="ECO:0007669"/>
    <property type="project" value="UniProtKB-KW"/>
</dbReference>
<reference evidence="2 3" key="1">
    <citation type="submission" date="2015-07" db="EMBL/GenBank/DDBJ databases">
        <authorList>
            <consortium name="Pathogen Informatics"/>
        </authorList>
    </citation>
    <scope>NUCLEOTIDE SEQUENCE [LARGE SCALE GENOMIC DNA]</scope>
    <source>
        <strain evidence="2 3">A325</strain>
    </source>
</reference>
<dbReference type="Gene3D" id="3.30.830.10">
    <property type="entry name" value="Metalloenzyme, LuxS/M16 peptidase-like"/>
    <property type="match status" value="1"/>
</dbReference>
<sequence length="216" mass="24405">MLRQYVASIPLSKGTLSPMTSQLIKPVAPRLELALNNENSTQYSLRLISETQPRTAKTVFIDDMLQRIATQRLLAEVREHQGLDYTPQVIPYVVDGDILNDWVLSALVDPKSEPQVAKVMHEVASELAQGVTQQELDVVKQKFLIDMKPLNKSPEQQAYFILRYAIHHYGVETIYKVEELTKSITLDDINQRAQTLFGKGTMSQELIMTPKANPKG</sequence>
<name>A0A655XE65_VIBCL</name>
<dbReference type="InterPro" id="IPR007863">
    <property type="entry name" value="Peptidase_M16_C"/>
</dbReference>
<dbReference type="Pfam" id="PF05193">
    <property type="entry name" value="Peptidase_M16_C"/>
    <property type="match status" value="1"/>
</dbReference>
<evidence type="ECO:0000313" key="2">
    <source>
        <dbReference type="EMBL" id="CSC09644.1"/>
    </source>
</evidence>
<accession>A0A655XE65</accession>
<feature type="domain" description="Peptidase M16 C-terminal" evidence="1">
    <location>
        <begin position="2"/>
        <end position="142"/>
    </location>
</feature>
<evidence type="ECO:0000313" key="3">
    <source>
        <dbReference type="Proteomes" id="UP000046067"/>
    </source>
</evidence>
<dbReference type="SUPFAM" id="SSF63411">
    <property type="entry name" value="LuxS/MPP-like metallohydrolase"/>
    <property type="match status" value="1"/>
</dbReference>
<keyword evidence="2" id="KW-0378">Hydrolase</keyword>
<dbReference type="GO" id="GO:0046872">
    <property type="term" value="F:metal ion binding"/>
    <property type="evidence" value="ECO:0007669"/>
    <property type="project" value="InterPro"/>
</dbReference>
<protein>
    <submittedName>
        <fullName evidence="2">Zinc protease</fullName>
    </submittedName>
</protein>
<dbReference type="Proteomes" id="UP000046067">
    <property type="component" value="Unassembled WGS sequence"/>
</dbReference>
<evidence type="ECO:0000259" key="1">
    <source>
        <dbReference type="Pfam" id="PF05193"/>
    </source>
</evidence>
<dbReference type="AlphaFoldDB" id="A0A655XE65"/>
<dbReference type="GO" id="GO:0006508">
    <property type="term" value="P:proteolysis"/>
    <property type="evidence" value="ECO:0007669"/>
    <property type="project" value="UniProtKB-KW"/>
</dbReference>
<gene>
    <name evidence="2" type="ORF">ERS013201_01768</name>
</gene>
<dbReference type="EMBL" id="CWQJ01000009">
    <property type="protein sequence ID" value="CSC09644.1"/>
    <property type="molecule type" value="Genomic_DNA"/>
</dbReference>
<dbReference type="InterPro" id="IPR011249">
    <property type="entry name" value="Metalloenz_LuxS/M16"/>
</dbReference>
<organism evidence="2 3">
    <name type="scientific">Vibrio cholerae</name>
    <dbReference type="NCBI Taxonomy" id="666"/>
    <lineage>
        <taxon>Bacteria</taxon>
        <taxon>Pseudomonadati</taxon>
        <taxon>Pseudomonadota</taxon>
        <taxon>Gammaproteobacteria</taxon>
        <taxon>Vibrionales</taxon>
        <taxon>Vibrionaceae</taxon>
        <taxon>Vibrio</taxon>
    </lineage>
</organism>